<feature type="domain" description="Response regulatory" evidence="3">
    <location>
        <begin position="10"/>
        <end position="123"/>
    </location>
</feature>
<protein>
    <submittedName>
        <fullName evidence="4">Fis family transcriptional regulator</fullName>
    </submittedName>
</protein>
<proteinExistence type="predicted"/>
<reference evidence="5" key="1">
    <citation type="journal article" date="2019" name="Int. J. Syst. Evol. Microbiol.">
        <title>The Global Catalogue of Microorganisms (GCM) 10K type strain sequencing project: providing services to taxonomists for standard genome sequencing and annotation.</title>
        <authorList>
            <consortium name="The Broad Institute Genomics Platform"/>
            <consortium name="The Broad Institute Genome Sequencing Center for Infectious Disease"/>
            <person name="Wu L."/>
            <person name="Ma J."/>
        </authorList>
    </citation>
    <scope>NUCLEOTIDE SEQUENCE [LARGE SCALE GENOMIC DNA]</scope>
    <source>
        <strain evidence="5">CGMCC 1.15439</strain>
    </source>
</reference>
<dbReference type="InterPro" id="IPR001789">
    <property type="entry name" value="Sig_transdc_resp-reg_receiver"/>
</dbReference>
<dbReference type="SMART" id="SM00448">
    <property type="entry name" value="REC"/>
    <property type="match status" value="1"/>
</dbReference>
<name>A0ABQ1GMI6_9GAMM</name>
<dbReference type="Proteomes" id="UP000620046">
    <property type="component" value="Unassembled WGS sequence"/>
</dbReference>
<sequence>MKSGGDGMKTVLLVDDNRDVLEVTAFMLEDAGYEVVAAADSEQALQVASVRPDIGVVVTDLNLKKGMSGIEMGKAMHEEGLKCPMIVMSGDSEPPGGELQSWMKYLSKPFDRKTLLAAITEHA</sequence>
<evidence type="ECO:0000256" key="1">
    <source>
        <dbReference type="ARBA" id="ARBA00022553"/>
    </source>
</evidence>
<dbReference type="SUPFAM" id="SSF52172">
    <property type="entry name" value="CheY-like"/>
    <property type="match status" value="1"/>
</dbReference>
<dbReference type="Pfam" id="PF00072">
    <property type="entry name" value="Response_reg"/>
    <property type="match status" value="1"/>
</dbReference>
<comment type="caution">
    <text evidence="4">The sequence shown here is derived from an EMBL/GenBank/DDBJ whole genome shotgun (WGS) entry which is preliminary data.</text>
</comment>
<feature type="modified residue" description="4-aspartylphosphate" evidence="2">
    <location>
        <position position="60"/>
    </location>
</feature>
<keyword evidence="5" id="KW-1185">Reference proteome</keyword>
<dbReference type="Gene3D" id="3.40.50.2300">
    <property type="match status" value="1"/>
</dbReference>
<dbReference type="InterPro" id="IPR050595">
    <property type="entry name" value="Bact_response_regulator"/>
</dbReference>
<dbReference type="PROSITE" id="PS50110">
    <property type="entry name" value="RESPONSE_REGULATORY"/>
    <property type="match status" value="1"/>
</dbReference>
<organism evidence="4 5">
    <name type="scientific">Dyella nitratireducens</name>
    <dbReference type="NCBI Taxonomy" id="1849580"/>
    <lineage>
        <taxon>Bacteria</taxon>
        <taxon>Pseudomonadati</taxon>
        <taxon>Pseudomonadota</taxon>
        <taxon>Gammaproteobacteria</taxon>
        <taxon>Lysobacterales</taxon>
        <taxon>Rhodanobacteraceae</taxon>
        <taxon>Dyella</taxon>
    </lineage>
</organism>
<evidence type="ECO:0000259" key="3">
    <source>
        <dbReference type="PROSITE" id="PS50110"/>
    </source>
</evidence>
<evidence type="ECO:0000313" key="5">
    <source>
        <dbReference type="Proteomes" id="UP000620046"/>
    </source>
</evidence>
<evidence type="ECO:0000313" key="4">
    <source>
        <dbReference type="EMBL" id="GGA46436.1"/>
    </source>
</evidence>
<dbReference type="PANTHER" id="PTHR44591:SF21">
    <property type="entry name" value="TWO-COMPONENT RESPONSE REGULATOR"/>
    <property type="match status" value="1"/>
</dbReference>
<keyword evidence="1 2" id="KW-0597">Phosphoprotein</keyword>
<dbReference type="EMBL" id="BMJA01000004">
    <property type="protein sequence ID" value="GGA46436.1"/>
    <property type="molecule type" value="Genomic_DNA"/>
</dbReference>
<gene>
    <name evidence="4" type="ORF">GCM10010981_39470</name>
</gene>
<accession>A0ABQ1GMI6</accession>
<dbReference type="InterPro" id="IPR011006">
    <property type="entry name" value="CheY-like_superfamily"/>
</dbReference>
<dbReference type="PANTHER" id="PTHR44591">
    <property type="entry name" value="STRESS RESPONSE REGULATOR PROTEIN 1"/>
    <property type="match status" value="1"/>
</dbReference>
<evidence type="ECO:0000256" key="2">
    <source>
        <dbReference type="PROSITE-ProRule" id="PRU00169"/>
    </source>
</evidence>